<dbReference type="PROSITE" id="PS51257">
    <property type="entry name" value="PROKAR_LIPOPROTEIN"/>
    <property type="match status" value="1"/>
</dbReference>
<evidence type="ECO:0000313" key="2">
    <source>
        <dbReference type="EMBL" id="MDN3922642.1"/>
    </source>
</evidence>
<feature type="signal peptide" evidence="1">
    <location>
        <begin position="1"/>
        <end position="19"/>
    </location>
</feature>
<feature type="chain" id="PRO_5045448703" description="DUF4148 domain-containing protein" evidence="1">
    <location>
        <begin position="20"/>
        <end position="77"/>
    </location>
</feature>
<organism evidence="2 3">
    <name type="scientific">Roseateles violae</name>
    <dbReference type="NCBI Taxonomy" id="3058042"/>
    <lineage>
        <taxon>Bacteria</taxon>
        <taxon>Pseudomonadati</taxon>
        <taxon>Pseudomonadota</taxon>
        <taxon>Betaproteobacteria</taxon>
        <taxon>Burkholderiales</taxon>
        <taxon>Sphaerotilaceae</taxon>
        <taxon>Roseateles</taxon>
    </lineage>
</organism>
<evidence type="ECO:0008006" key="4">
    <source>
        <dbReference type="Google" id="ProtNLM"/>
    </source>
</evidence>
<sequence length="77" mass="8126">MNKPSTPSLLLVPALLALAACAQTSPGTIAYASDEYAPEALLQADPSSAGAMPLTREDVTREMLRARAAGEMDWVNH</sequence>
<protein>
    <recommendedName>
        <fullName evidence="4">DUF4148 domain-containing protein</fullName>
    </recommendedName>
</protein>
<dbReference type="Proteomes" id="UP001228044">
    <property type="component" value="Unassembled WGS sequence"/>
</dbReference>
<keyword evidence="3" id="KW-1185">Reference proteome</keyword>
<comment type="caution">
    <text evidence="2">The sequence shown here is derived from an EMBL/GenBank/DDBJ whole genome shotgun (WGS) entry which is preliminary data.</text>
</comment>
<gene>
    <name evidence="2" type="ORF">QWJ38_20310</name>
</gene>
<reference evidence="2 3" key="1">
    <citation type="submission" date="2023-06" db="EMBL/GenBank/DDBJ databases">
        <title>Pelomonas sp. PFR6 16S ribosomal RNA gene Genome sequencing and assembly.</title>
        <authorList>
            <person name="Woo H."/>
        </authorList>
    </citation>
    <scope>NUCLEOTIDE SEQUENCE [LARGE SCALE GENOMIC DNA]</scope>
    <source>
        <strain evidence="2 3">PFR6</strain>
    </source>
</reference>
<keyword evidence="1" id="KW-0732">Signal</keyword>
<name>A0ABT8DYI8_9BURK</name>
<dbReference type="RefSeq" id="WP_290360936.1">
    <property type="nucleotide sequence ID" value="NZ_JAUHHC010000005.1"/>
</dbReference>
<dbReference type="EMBL" id="JAUHHC010000005">
    <property type="protein sequence ID" value="MDN3922642.1"/>
    <property type="molecule type" value="Genomic_DNA"/>
</dbReference>
<evidence type="ECO:0000256" key="1">
    <source>
        <dbReference type="SAM" id="SignalP"/>
    </source>
</evidence>
<proteinExistence type="predicted"/>
<evidence type="ECO:0000313" key="3">
    <source>
        <dbReference type="Proteomes" id="UP001228044"/>
    </source>
</evidence>
<accession>A0ABT8DYI8</accession>